<organism evidence="1 2">
    <name type="scientific">Auriscalpium vulgare</name>
    <dbReference type="NCBI Taxonomy" id="40419"/>
    <lineage>
        <taxon>Eukaryota</taxon>
        <taxon>Fungi</taxon>
        <taxon>Dikarya</taxon>
        <taxon>Basidiomycota</taxon>
        <taxon>Agaricomycotina</taxon>
        <taxon>Agaricomycetes</taxon>
        <taxon>Russulales</taxon>
        <taxon>Auriscalpiaceae</taxon>
        <taxon>Auriscalpium</taxon>
    </lineage>
</organism>
<protein>
    <submittedName>
        <fullName evidence="1">Uncharacterized protein</fullName>
    </submittedName>
</protein>
<evidence type="ECO:0000313" key="1">
    <source>
        <dbReference type="EMBL" id="KAI0043069.1"/>
    </source>
</evidence>
<comment type="caution">
    <text evidence="1">The sequence shown here is derived from an EMBL/GenBank/DDBJ whole genome shotgun (WGS) entry which is preliminary data.</text>
</comment>
<dbReference type="EMBL" id="MU276034">
    <property type="protein sequence ID" value="KAI0043069.1"/>
    <property type="molecule type" value="Genomic_DNA"/>
</dbReference>
<proteinExistence type="predicted"/>
<sequence>MSAPAPHNYDDPLPRGIASKIPTFGTYAVFTLNPTATVEALRDPIATEQALLLPTRRYVGMLTHIETIGTRYPCDLALVSQGPPKSSPADGIEEDMFIPIHPSTHPAGRRAVSPKPPLPWDNLYHHTAVSFDVRVATHPEGPMDDSKSPILSLRDLVCVSRTSAQDVRRSNQLEEPEDQLSEYPYGETDAGPESDHWTISAYSECSGNGSDAGRREPLPPWMEDPRVNFTPIVEFDLDLSTVTEFASAEGLSKEIEELERIWKAAKERNQEFRKAKRMQVTQRKKQAQQQKEKGGDVERELESSPTTLQQRSKGTRVISRVTKIPRGAGRMLKNSAKQMWVKAGYLRKAEAEDEVASANSILPENVEPEKAKQNRVLDLLTSCVRWRQPDEPVVVLEKQ</sequence>
<keyword evidence="2" id="KW-1185">Reference proteome</keyword>
<name>A0ACB8RG12_9AGAM</name>
<gene>
    <name evidence="1" type="ORF">FA95DRAFT_443164</name>
</gene>
<evidence type="ECO:0000313" key="2">
    <source>
        <dbReference type="Proteomes" id="UP000814033"/>
    </source>
</evidence>
<reference evidence="1" key="1">
    <citation type="submission" date="2021-02" db="EMBL/GenBank/DDBJ databases">
        <authorList>
            <consortium name="DOE Joint Genome Institute"/>
            <person name="Ahrendt S."/>
            <person name="Looney B.P."/>
            <person name="Miyauchi S."/>
            <person name="Morin E."/>
            <person name="Drula E."/>
            <person name="Courty P.E."/>
            <person name="Chicoki N."/>
            <person name="Fauchery L."/>
            <person name="Kohler A."/>
            <person name="Kuo A."/>
            <person name="Labutti K."/>
            <person name="Pangilinan J."/>
            <person name="Lipzen A."/>
            <person name="Riley R."/>
            <person name="Andreopoulos W."/>
            <person name="He G."/>
            <person name="Johnson J."/>
            <person name="Barry K.W."/>
            <person name="Grigoriev I.V."/>
            <person name="Nagy L."/>
            <person name="Hibbett D."/>
            <person name="Henrissat B."/>
            <person name="Matheny P.B."/>
            <person name="Labbe J."/>
            <person name="Martin F."/>
        </authorList>
    </citation>
    <scope>NUCLEOTIDE SEQUENCE</scope>
    <source>
        <strain evidence="1">FP105234-sp</strain>
    </source>
</reference>
<accession>A0ACB8RG12</accession>
<dbReference type="Proteomes" id="UP000814033">
    <property type="component" value="Unassembled WGS sequence"/>
</dbReference>
<reference evidence="1" key="2">
    <citation type="journal article" date="2022" name="New Phytol.">
        <title>Evolutionary transition to the ectomycorrhizal habit in the genomes of a hyperdiverse lineage of mushroom-forming fungi.</title>
        <authorList>
            <person name="Looney B."/>
            <person name="Miyauchi S."/>
            <person name="Morin E."/>
            <person name="Drula E."/>
            <person name="Courty P.E."/>
            <person name="Kohler A."/>
            <person name="Kuo A."/>
            <person name="LaButti K."/>
            <person name="Pangilinan J."/>
            <person name="Lipzen A."/>
            <person name="Riley R."/>
            <person name="Andreopoulos W."/>
            <person name="He G."/>
            <person name="Johnson J."/>
            <person name="Nolan M."/>
            <person name="Tritt A."/>
            <person name="Barry K.W."/>
            <person name="Grigoriev I.V."/>
            <person name="Nagy L.G."/>
            <person name="Hibbett D."/>
            <person name="Henrissat B."/>
            <person name="Matheny P.B."/>
            <person name="Labbe J."/>
            <person name="Martin F.M."/>
        </authorList>
    </citation>
    <scope>NUCLEOTIDE SEQUENCE</scope>
    <source>
        <strain evidence="1">FP105234-sp</strain>
    </source>
</reference>